<dbReference type="Gene3D" id="3.20.20.70">
    <property type="entry name" value="Aldolase class I"/>
    <property type="match status" value="1"/>
</dbReference>
<dbReference type="CDD" id="cd00564">
    <property type="entry name" value="TMP_TenI"/>
    <property type="match status" value="1"/>
</dbReference>
<name>A0A926KMD7_9BACL</name>
<comment type="caution">
    <text evidence="4">The sequence shown here is derived from an EMBL/GenBank/DDBJ whole genome shotgun (WGS) entry which is preliminary data.</text>
</comment>
<proteinExistence type="predicted"/>
<keyword evidence="5" id="KW-1185">Reference proteome</keyword>
<gene>
    <name evidence="4" type="ORF">ICC18_04910</name>
</gene>
<dbReference type="PANTHER" id="PTHR20857:SF22">
    <property type="entry name" value="THIAZOLE TAUTOMERASE"/>
    <property type="match status" value="1"/>
</dbReference>
<dbReference type="SUPFAM" id="SSF51391">
    <property type="entry name" value="Thiamin phosphate synthase"/>
    <property type="match status" value="1"/>
</dbReference>
<sequence length="204" mass="21745">MAGYELHVISNGKQNWKAMAAISSKIQLYVTAIHIREKTMRAEEIRQGLKILLEAGVSPGSIYINGHPGIATAAKVGGTHLPGSSPPLTDVEEFLQGDMRAGVSVHSAEEALVREQEGADYLMFGHVFATGSKHGLPPRGLEQLREVTAKAAIPVIAIGGITTKRVRSVLEAGASGVAVMSGIWEAQDPLLAVRAYADELKGWR</sequence>
<organism evidence="4 5">
    <name type="scientific">Paenibacillus sedimenti</name>
    <dbReference type="NCBI Taxonomy" id="2770274"/>
    <lineage>
        <taxon>Bacteria</taxon>
        <taxon>Bacillati</taxon>
        <taxon>Bacillota</taxon>
        <taxon>Bacilli</taxon>
        <taxon>Bacillales</taxon>
        <taxon>Paenibacillaceae</taxon>
        <taxon>Paenibacillus</taxon>
    </lineage>
</organism>
<dbReference type="InterPro" id="IPR013785">
    <property type="entry name" value="Aldolase_TIM"/>
</dbReference>
<evidence type="ECO:0000256" key="2">
    <source>
        <dbReference type="ARBA" id="ARBA00022977"/>
    </source>
</evidence>
<dbReference type="GO" id="GO:0004789">
    <property type="term" value="F:thiamine-phosphate diphosphorylase activity"/>
    <property type="evidence" value="ECO:0007669"/>
    <property type="project" value="TreeGrafter"/>
</dbReference>
<reference evidence="4" key="1">
    <citation type="submission" date="2020-09" db="EMBL/GenBank/DDBJ databases">
        <title>Draft Genome Sequence of Paenibacillus sp. WST5.</title>
        <authorList>
            <person name="Bao Z."/>
        </authorList>
    </citation>
    <scope>NUCLEOTIDE SEQUENCE</scope>
    <source>
        <strain evidence="4">WST5</strain>
    </source>
</reference>
<keyword evidence="2" id="KW-0784">Thiamine biosynthesis</keyword>
<evidence type="ECO:0000259" key="3">
    <source>
        <dbReference type="Pfam" id="PF02581"/>
    </source>
</evidence>
<evidence type="ECO:0000313" key="4">
    <source>
        <dbReference type="EMBL" id="MBD0379446.1"/>
    </source>
</evidence>
<evidence type="ECO:0000256" key="1">
    <source>
        <dbReference type="ARBA" id="ARBA00004948"/>
    </source>
</evidence>
<dbReference type="RefSeq" id="WP_188173271.1">
    <property type="nucleotide sequence ID" value="NZ_JACVVD010000002.1"/>
</dbReference>
<dbReference type="InterPro" id="IPR022998">
    <property type="entry name" value="ThiamineP_synth_TenI"/>
</dbReference>
<protein>
    <submittedName>
        <fullName evidence="4">Thiamine phosphate synthase</fullName>
    </submittedName>
</protein>
<dbReference type="GO" id="GO:0009228">
    <property type="term" value="P:thiamine biosynthetic process"/>
    <property type="evidence" value="ECO:0007669"/>
    <property type="project" value="UniProtKB-KW"/>
</dbReference>
<accession>A0A926KMD7</accession>
<dbReference type="InterPro" id="IPR036206">
    <property type="entry name" value="ThiamineP_synth_sf"/>
</dbReference>
<dbReference type="Pfam" id="PF02581">
    <property type="entry name" value="TMP-TENI"/>
    <property type="match status" value="1"/>
</dbReference>
<feature type="domain" description="Thiamine phosphate synthase/TenI" evidence="3">
    <location>
        <begin position="15"/>
        <end position="183"/>
    </location>
</feature>
<dbReference type="PANTHER" id="PTHR20857">
    <property type="entry name" value="THIAMINE-PHOSPHATE PYROPHOSPHORYLASE"/>
    <property type="match status" value="1"/>
</dbReference>
<dbReference type="Proteomes" id="UP000650466">
    <property type="component" value="Unassembled WGS sequence"/>
</dbReference>
<comment type="pathway">
    <text evidence="1">Cofactor biosynthesis; thiamine diphosphate biosynthesis.</text>
</comment>
<evidence type="ECO:0000313" key="5">
    <source>
        <dbReference type="Proteomes" id="UP000650466"/>
    </source>
</evidence>
<dbReference type="EMBL" id="JACVVD010000002">
    <property type="protein sequence ID" value="MBD0379446.1"/>
    <property type="molecule type" value="Genomic_DNA"/>
</dbReference>
<dbReference type="GO" id="GO:0005737">
    <property type="term" value="C:cytoplasm"/>
    <property type="evidence" value="ECO:0007669"/>
    <property type="project" value="TreeGrafter"/>
</dbReference>
<dbReference type="AlphaFoldDB" id="A0A926KMD7"/>